<dbReference type="EMBL" id="QKYT01000945">
    <property type="protein sequence ID" value="RIA80551.1"/>
    <property type="molecule type" value="Genomic_DNA"/>
</dbReference>
<sequence>MNHLLKFLCKHCYNLTLLDIPFTRDNINNETIFNMIELLSYKGSNGRSKLNDLKELFYADSVVHKKDIYLALSNNNICNLTLLHNEGFSFINSLSQFITLQKKLKHIILCENLYGTVFYHIDRECNYNIVFNSLSTQSESLQTLEFKYVSFENINENALNSLCLLKNIKGLKLYECKRIDSNLISWAKNLTNLEVFEFVKGYFPIISEEFLIQLIQSSSNTLTKLIIYYGRRERQLAQLFRQIPIYLRSLIHLDLPKTYPDELISIFGSCTKLIYLSIVLSDDGLWEVYLSNLGKFIPKNLQKIQFKEIDRYIFSSKALRNFFEDCKYNNGKLKYLEIKGTFNFGQHYFNVAKEFDIELIQIVG</sequence>
<proteinExistence type="predicted"/>
<dbReference type="SUPFAM" id="SSF52047">
    <property type="entry name" value="RNI-like"/>
    <property type="match status" value="1"/>
</dbReference>
<organism evidence="1 2">
    <name type="scientific">Glomus cerebriforme</name>
    <dbReference type="NCBI Taxonomy" id="658196"/>
    <lineage>
        <taxon>Eukaryota</taxon>
        <taxon>Fungi</taxon>
        <taxon>Fungi incertae sedis</taxon>
        <taxon>Mucoromycota</taxon>
        <taxon>Glomeromycotina</taxon>
        <taxon>Glomeromycetes</taxon>
        <taxon>Glomerales</taxon>
        <taxon>Glomeraceae</taxon>
        <taxon>Glomus</taxon>
    </lineage>
</organism>
<name>A0A397SCU6_9GLOM</name>
<dbReference type="InterPro" id="IPR032675">
    <property type="entry name" value="LRR_dom_sf"/>
</dbReference>
<reference evidence="1 2" key="1">
    <citation type="submission" date="2018-06" db="EMBL/GenBank/DDBJ databases">
        <title>Comparative genomics reveals the genomic features of Rhizophagus irregularis, R. cerebriforme, R. diaphanum and Gigaspora rosea, and their symbiotic lifestyle signature.</title>
        <authorList>
            <person name="Morin E."/>
            <person name="San Clemente H."/>
            <person name="Chen E.C.H."/>
            <person name="De La Providencia I."/>
            <person name="Hainaut M."/>
            <person name="Kuo A."/>
            <person name="Kohler A."/>
            <person name="Murat C."/>
            <person name="Tang N."/>
            <person name="Roy S."/>
            <person name="Loubradou J."/>
            <person name="Henrissat B."/>
            <person name="Grigoriev I.V."/>
            <person name="Corradi N."/>
            <person name="Roux C."/>
            <person name="Martin F.M."/>
        </authorList>
    </citation>
    <scope>NUCLEOTIDE SEQUENCE [LARGE SCALE GENOMIC DNA]</scope>
    <source>
        <strain evidence="1 2">DAOM 227022</strain>
    </source>
</reference>
<evidence type="ECO:0000313" key="1">
    <source>
        <dbReference type="EMBL" id="RIA80551.1"/>
    </source>
</evidence>
<keyword evidence="2" id="KW-1185">Reference proteome</keyword>
<evidence type="ECO:0008006" key="3">
    <source>
        <dbReference type="Google" id="ProtNLM"/>
    </source>
</evidence>
<dbReference type="AlphaFoldDB" id="A0A397SCU6"/>
<dbReference type="OrthoDB" id="2342687at2759"/>
<gene>
    <name evidence="1" type="ORF">C1645_792280</name>
</gene>
<dbReference type="Gene3D" id="3.80.10.10">
    <property type="entry name" value="Ribonuclease Inhibitor"/>
    <property type="match status" value="1"/>
</dbReference>
<dbReference type="Proteomes" id="UP000265703">
    <property type="component" value="Unassembled WGS sequence"/>
</dbReference>
<evidence type="ECO:0000313" key="2">
    <source>
        <dbReference type="Proteomes" id="UP000265703"/>
    </source>
</evidence>
<accession>A0A397SCU6</accession>
<comment type="caution">
    <text evidence="1">The sequence shown here is derived from an EMBL/GenBank/DDBJ whole genome shotgun (WGS) entry which is preliminary data.</text>
</comment>
<protein>
    <recommendedName>
        <fullName evidence="3">F-box domain-containing protein</fullName>
    </recommendedName>
</protein>